<dbReference type="EMBL" id="CM017644">
    <property type="protein sequence ID" value="TYJ19163.1"/>
    <property type="molecule type" value="Genomic_DNA"/>
</dbReference>
<evidence type="ECO:0000313" key="1">
    <source>
        <dbReference type="EMBL" id="TYJ19163.1"/>
    </source>
</evidence>
<evidence type="ECO:0000313" key="2">
    <source>
        <dbReference type="Proteomes" id="UP000323597"/>
    </source>
</evidence>
<protein>
    <submittedName>
        <fullName evidence="1">Uncharacterized protein</fullName>
    </submittedName>
</protein>
<gene>
    <name evidence="1" type="ORF">E1A91_A09G173300v1</name>
</gene>
<proteinExistence type="predicted"/>
<accession>A0A5D2XZ43</accession>
<sequence length="88" mass="10103">MSCTLWIIRKSRNKLIFRRTVPCPIGAIKRIFDMFQSSSIPSRTPPARTHSASISDARTSQCLLGAEKKWSNMIVERTKNWMETPTSF</sequence>
<keyword evidence="2" id="KW-1185">Reference proteome</keyword>
<dbReference type="AlphaFoldDB" id="A0A5D2XZ43"/>
<organism evidence="1 2">
    <name type="scientific">Gossypium mustelinum</name>
    <name type="common">Cotton</name>
    <name type="synonym">Gossypium caicoense</name>
    <dbReference type="NCBI Taxonomy" id="34275"/>
    <lineage>
        <taxon>Eukaryota</taxon>
        <taxon>Viridiplantae</taxon>
        <taxon>Streptophyta</taxon>
        <taxon>Embryophyta</taxon>
        <taxon>Tracheophyta</taxon>
        <taxon>Spermatophyta</taxon>
        <taxon>Magnoliopsida</taxon>
        <taxon>eudicotyledons</taxon>
        <taxon>Gunneridae</taxon>
        <taxon>Pentapetalae</taxon>
        <taxon>rosids</taxon>
        <taxon>malvids</taxon>
        <taxon>Malvales</taxon>
        <taxon>Malvaceae</taxon>
        <taxon>Malvoideae</taxon>
        <taxon>Gossypium</taxon>
    </lineage>
</organism>
<dbReference type="Proteomes" id="UP000323597">
    <property type="component" value="Chromosome A09"/>
</dbReference>
<name>A0A5D2XZ43_GOSMU</name>
<reference evidence="1 2" key="1">
    <citation type="submission" date="2019-07" db="EMBL/GenBank/DDBJ databases">
        <title>WGS assembly of Gossypium mustelinum.</title>
        <authorList>
            <person name="Chen Z.J."/>
            <person name="Sreedasyam A."/>
            <person name="Ando A."/>
            <person name="Song Q."/>
            <person name="De L."/>
            <person name="Hulse-Kemp A."/>
            <person name="Ding M."/>
            <person name="Ye W."/>
            <person name="Kirkbride R."/>
            <person name="Jenkins J."/>
            <person name="Plott C."/>
            <person name="Lovell J."/>
            <person name="Lin Y.-M."/>
            <person name="Vaughn R."/>
            <person name="Liu B."/>
            <person name="Li W."/>
            <person name="Simpson S."/>
            <person name="Scheffler B."/>
            <person name="Saski C."/>
            <person name="Grover C."/>
            <person name="Hu G."/>
            <person name="Conover J."/>
            <person name="Carlson J."/>
            <person name="Shu S."/>
            <person name="Boston L."/>
            <person name="Williams M."/>
            <person name="Peterson D."/>
            <person name="Mcgee K."/>
            <person name="Jones D."/>
            <person name="Wendel J."/>
            <person name="Stelly D."/>
            <person name="Grimwood J."/>
            <person name="Schmutz J."/>
        </authorList>
    </citation>
    <scope>NUCLEOTIDE SEQUENCE [LARGE SCALE GENOMIC DNA]</scope>
    <source>
        <strain evidence="1">1408120.09</strain>
    </source>
</reference>